<evidence type="ECO:0000313" key="3">
    <source>
        <dbReference type="Proteomes" id="UP000070427"/>
    </source>
</evidence>
<dbReference type="AlphaFoldDB" id="A0A140L287"/>
<dbReference type="OrthoDB" id="9779761at2"/>
<dbReference type="InParanoid" id="A0A140L287"/>
<protein>
    <submittedName>
        <fullName evidence="2">Uncharacterized protein</fullName>
    </submittedName>
</protein>
<dbReference type="Proteomes" id="UP000070427">
    <property type="component" value="Unassembled WGS sequence"/>
</dbReference>
<name>A0A140L287_9FIRM</name>
<proteinExistence type="predicted"/>
<organism evidence="2 3">
    <name type="scientific">Fervidicola ferrireducens</name>
    <dbReference type="NCBI Taxonomy" id="520764"/>
    <lineage>
        <taxon>Bacteria</taxon>
        <taxon>Bacillati</taxon>
        <taxon>Bacillota</taxon>
        <taxon>Clostridia</taxon>
        <taxon>Thermosediminibacterales</taxon>
        <taxon>Thermosediminibacteraceae</taxon>
        <taxon>Fervidicola</taxon>
    </lineage>
</organism>
<dbReference type="RefSeq" id="WP_157081727.1">
    <property type="nucleotide sequence ID" value="NZ_LOED01000041.1"/>
</dbReference>
<reference evidence="2 3" key="1">
    <citation type="submission" date="2015-12" db="EMBL/GenBank/DDBJ databases">
        <title>Draft genome sequnece of Fervidicola ferrireducens strain Y170.</title>
        <authorList>
            <person name="Patel B.K."/>
        </authorList>
    </citation>
    <scope>NUCLEOTIDE SEQUENCE [LARGE SCALE GENOMIC DNA]</scope>
    <source>
        <strain evidence="2 3">Y170</strain>
    </source>
</reference>
<dbReference type="STRING" id="520764.AN618_21920"/>
<evidence type="ECO:0000313" key="2">
    <source>
        <dbReference type="EMBL" id="KXG74662.1"/>
    </source>
</evidence>
<keyword evidence="1" id="KW-0175">Coiled coil</keyword>
<sequence>MLLPGIVMALNNTVLEKHSLEEYISAYISLKEQAEENKFIMGQLLDEMIALGAKIKWLSSQLGDSPAKIRELIKTYKAFPTEDSRVPELSWYHHRLAANTDNPQAWIALAAERQWSTREMKKAIDIAQGRIEQVIDEKEKKIQEIQKHVKALREIAEKDAELRDIIVDVLKIFLSEI</sequence>
<feature type="coiled-coil region" evidence="1">
    <location>
        <begin position="124"/>
        <end position="155"/>
    </location>
</feature>
<gene>
    <name evidence="2" type="ORF">AN618_21920</name>
</gene>
<accession>A0A140L287</accession>
<dbReference type="EMBL" id="LOED01000041">
    <property type="protein sequence ID" value="KXG74662.1"/>
    <property type="molecule type" value="Genomic_DNA"/>
</dbReference>
<keyword evidence="3" id="KW-1185">Reference proteome</keyword>
<comment type="caution">
    <text evidence="2">The sequence shown here is derived from an EMBL/GenBank/DDBJ whole genome shotgun (WGS) entry which is preliminary data.</text>
</comment>
<evidence type="ECO:0000256" key="1">
    <source>
        <dbReference type="SAM" id="Coils"/>
    </source>
</evidence>